<dbReference type="SUPFAM" id="SSF48452">
    <property type="entry name" value="TPR-like"/>
    <property type="match status" value="2"/>
</dbReference>
<proteinExistence type="predicted"/>
<dbReference type="EMBL" id="JAIKTS010000002">
    <property type="protein sequence ID" value="MCL7714752.1"/>
    <property type="molecule type" value="Genomic_DNA"/>
</dbReference>
<name>A0ABT0SHG4_9GAMM</name>
<keyword evidence="6" id="KW-0548">Nucleotidyltransferase</keyword>
<sequence length="627" mass="68035">MSCPPRTARLFLRWSCLLSVALAAPAQADARLMDQVTNCHAVMHGSPPEALTIANELLAMPALPIPVEIGAVSCQGYALHLLGHGEGSLEAAARLQALMTTPGLATEDRDRAMRFAAALLQRNGQTQQGLQLLETMLELGVAEADISAQITALTGISLIRAEQMDDPEGALRYQQQAIALSHHLRRPALPQDVMLHYNYGYTLLRLKRYEDAERAFARVEAIARRVSDQDVILHRVRGHRAELLHAAGDLDHARQQLAALLPWQKDNDPLGQVVTLQRLARIALEQAQLEAARGFAEEALAVAEPGKFPEGVRDSLDLLTEISIALGEADQARDYLRRARQLDQSRMKGDSLNRLARLQAKAEQALDPIRTNAVQEASRDRLLRNAALTAAVVFLLLGGGLYLRMRRQQRRLRQLGITDALTGLPNRREAEYLLNAAVASASGAQRTAVLLLEIDGFKALNDLHGHAAGDVLLRAVADALVEHCDAHDRVLRWGGATFVVIRADTAQAAAFALAAHLCRRIERLQVDVAHGQCLTPSVSAGIVAHPLFPGTTPDNADTLRAVSRALQVARRSGGGGWAGLWGHPQGREADLHAVLRDPERAAAQGWIALGSSRPMSWLPPAAAGARR</sequence>
<dbReference type="Proteomes" id="UP001431235">
    <property type="component" value="Unassembled WGS sequence"/>
</dbReference>
<feature type="domain" description="GGDEF" evidence="5">
    <location>
        <begin position="445"/>
        <end position="583"/>
    </location>
</feature>
<dbReference type="InterPro" id="IPR011990">
    <property type="entry name" value="TPR-like_helical_dom_sf"/>
</dbReference>
<accession>A0ABT0SHG4</accession>
<dbReference type="NCBIfam" id="TIGR00254">
    <property type="entry name" value="GGDEF"/>
    <property type="match status" value="1"/>
</dbReference>
<dbReference type="InterPro" id="IPR043128">
    <property type="entry name" value="Rev_trsase/Diguanyl_cyclase"/>
</dbReference>
<dbReference type="InterPro" id="IPR000160">
    <property type="entry name" value="GGDEF_dom"/>
</dbReference>
<dbReference type="GO" id="GO:0052621">
    <property type="term" value="F:diguanylate cyclase activity"/>
    <property type="evidence" value="ECO:0007669"/>
    <property type="project" value="UniProtKB-EC"/>
</dbReference>
<evidence type="ECO:0000313" key="6">
    <source>
        <dbReference type="EMBL" id="MCL7714752.1"/>
    </source>
</evidence>
<dbReference type="Pfam" id="PF00990">
    <property type="entry name" value="GGDEF"/>
    <property type="match status" value="1"/>
</dbReference>
<keyword evidence="7" id="KW-1185">Reference proteome</keyword>
<dbReference type="SUPFAM" id="SSF55073">
    <property type="entry name" value="Nucleotide cyclase"/>
    <property type="match status" value="1"/>
</dbReference>
<dbReference type="Gene3D" id="3.30.70.270">
    <property type="match status" value="1"/>
</dbReference>
<comment type="catalytic activity">
    <reaction evidence="2">
        <text>2 GTP = 3',3'-c-di-GMP + 2 diphosphate</text>
        <dbReference type="Rhea" id="RHEA:24898"/>
        <dbReference type="ChEBI" id="CHEBI:33019"/>
        <dbReference type="ChEBI" id="CHEBI:37565"/>
        <dbReference type="ChEBI" id="CHEBI:58805"/>
        <dbReference type="EC" id="2.7.7.65"/>
    </reaction>
</comment>
<dbReference type="EC" id="2.7.7.65" evidence="1"/>
<dbReference type="Gene3D" id="1.25.40.10">
    <property type="entry name" value="Tetratricopeptide repeat domain"/>
    <property type="match status" value="2"/>
</dbReference>
<evidence type="ECO:0000256" key="4">
    <source>
        <dbReference type="SAM" id="SignalP"/>
    </source>
</evidence>
<feature type="chain" id="PRO_5045445945" description="diguanylate cyclase" evidence="4">
    <location>
        <begin position="29"/>
        <end position="627"/>
    </location>
</feature>
<dbReference type="PANTHER" id="PTHR45138:SF9">
    <property type="entry name" value="DIGUANYLATE CYCLASE DGCM-RELATED"/>
    <property type="match status" value="1"/>
</dbReference>
<keyword evidence="3" id="KW-0812">Transmembrane</keyword>
<dbReference type="SMART" id="SM00267">
    <property type="entry name" value="GGDEF"/>
    <property type="match status" value="1"/>
</dbReference>
<evidence type="ECO:0000313" key="7">
    <source>
        <dbReference type="Proteomes" id="UP001431235"/>
    </source>
</evidence>
<keyword evidence="6" id="KW-0808">Transferase</keyword>
<gene>
    <name evidence="6" type="ORF">K5L01_08860</name>
</gene>
<dbReference type="InterPro" id="IPR029787">
    <property type="entry name" value="Nucleotide_cyclase"/>
</dbReference>
<feature type="signal peptide" evidence="4">
    <location>
        <begin position="1"/>
        <end position="28"/>
    </location>
</feature>
<dbReference type="RefSeq" id="WP_250063999.1">
    <property type="nucleotide sequence ID" value="NZ_JAIKTS010000002.1"/>
</dbReference>
<keyword evidence="3" id="KW-1133">Transmembrane helix</keyword>
<dbReference type="InterPro" id="IPR050469">
    <property type="entry name" value="Diguanylate_Cyclase"/>
</dbReference>
<evidence type="ECO:0000256" key="3">
    <source>
        <dbReference type="SAM" id="Phobius"/>
    </source>
</evidence>
<dbReference type="PANTHER" id="PTHR45138">
    <property type="entry name" value="REGULATORY COMPONENTS OF SENSORY TRANSDUCTION SYSTEM"/>
    <property type="match status" value="1"/>
</dbReference>
<dbReference type="CDD" id="cd01949">
    <property type="entry name" value="GGDEF"/>
    <property type="match status" value="1"/>
</dbReference>
<evidence type="ECO:0000256" key="1">
    <source>
        <dbReference type="ARBA" id="ARBA00012528"/>
    </source>
</evidence>
<dbReference type="PROSITE" id="PS50887">
    <property type="entry name" value="GGDEF"/>
    <property type="match status" value="1"/>
</dbReference>
<evidence type="ECO:0000256" key="2">
    <source>
        <dbReference type="ARBA" id="ARBA00034247"/>
    </source>
</evidence>
<reference evidence="6 7" key="1">
    <citation type="submission" date="2021-08" db="EMBL/GenBank/DDBJ databases">
        <title>Novel members of of the genus Stenotrophomonas from differernt environment.</title>
        <authorList>
            <person name="Deng Y."/>
        </authorList>
    </citation>
    <scope>NUCLEOTIDE SEQUENCE [LARGE SCALE GENOMIC DNA]</scope>
    <source>
        <strain evidence="6 7">CPCC 101365</strain>
    </source>
</reference>
<keyword evidence="4" id="KW-0732">Signal</keyword>
<keyword evidence="3" id="KW-0472">Membrane</keyword>
<evidence type="ECO:0000259" key="5">
    <source>
        <dbReference type="PROSITE" id="PS50887"/>
    </source>
</evidence>
<protein>
    <recommendedName>
        <fullName evidence="1">diguanylate cyclase</fullName>
        <ecNumber evidence="1">2.7.7.65</ecNumber>
    </recommendedName>
</protein>
<feature type="transmembrane region" description="Helical" evidence="3">
    <location>
        <begin position="382"/>
        <end position="403"/>
    </location>
</feature>
<organism evidence="6 7">
    <name type="scientific">Stenotrophomonas mori</name>
    <dbReference type="NCBI Taxonomy" id="2871096"/>
    <lineage>
        <taxon>Bacteria</taxon>
        <taxon>Pseudomonadati</taxon>
        <taxon>Pseudomonadota</taxon>
        <taxon>Gammaproteobacteria</taxon>
        <taxon>Lysobacterales</taxon>
        <taxon>Lysobacteraceae</taxon>
        <taxon>Stenotrophomonas</taxon>
    </lineage>
</organism>
<comment type="caution">
    <text evidence="6">The sequence shown here is derived from an EMBL/GenBank/DDBJ whole genome shotgun (WGS) entry which is preliminary data.</text>
</comment>